<protein>
    <submittedName>
        <fullName evidence="1">Uncharacterized protein</fullName>
    </submittedName>
</protein>
<reference evidence="1 2" key="1">
    <citation type="journal article" date="2019" name="Commun. Biol.">
        <title>The bagworm genome reveals a unique fibroin gene that provides high tensile strength.</title>
        <authorList>
            <person name="Kono N."/>
            <person name="Nakamura H."/>
            <person name="Ohtoshi R."/>
            <person name="Tomita M."/>
            <person name="Numata K."/>
            <person name="Arakawa K."/>
        </authorList>
    </citation>
    <scope>NUCLEOTIDE SEQUENCE [LARGE SCALE GENOMIC DNA]</scope>
</reference>
<dbReference type="OrthoDB" id="6338095at2759"/>
<dbReference type="InterPro" id="IPR036691">
    <property type="entry name" value="Endo/exonu/phosph_ase_sf"/>
</dbReference>
<organism evidence="1 2">
    <name type="scientific">Eumeta variegata</name>
    <name type="common">Bagworm moth</name>
    <name type="synonym">Eumeta japonica</name>
    <dbReference type="NCBI Taxonomy" id="151549"/>
    <lineage>
        <taxon>Eukaryota</taxon>
        <taxon>Metazoa</taxon>
        <taxon>Ecdysozoa</taxon>
        <taxon>Arthropoda</taxon>
        <taxon>Hexapoda</taxon>
        <taxon>Insecta</taxon>
        <taxon>Pterygota</taxon>
        <taxon>Neoptera</taxon>
        <taxon>Endopterygota</taxon>
        <taxon>Lepidoptera</taxon>
        <taxon>Glossata</taxon>
        <taxon>Ditrysia</taxon>
        <taxon>Tineoidea</taxon>
        <taxon>Psychidae</taxon>
        <taxon>Oiketicinae</taxon>
        <taxon>Eumeta</taxon>
    </lineage>
</organism>
<dbReference type="Proteomes" id="UP000299102">
    <property type="component" value="Unassembled WGS sequence"/>
</dbReference>
<evidence type="ECO:0000313" key="1">
    <source>
        <dbReference type="EMBL" id="GBP05364.1"/>
    </source>
</evidence>
<dbReference type="Gene3D" id="3.60.10.10">
    <property type="entry name" value="Endonuclease/exonuclease/phosphatase"/>
    <property type="match status" value="1"/>
</dbReference>
<evidence type="ECO:0000313" key="2">
    <source>
        <dbReference type="Proteomes" id="UP000299102"/>
    </source>
</evidence>
<gene>
    <name evidence="1" type="ORF">EVAR_72524_1</name>
</gene>
<proteinExistence type="predicted"/>
<comment type="caution">
    <text evidence="1">The sequence shown here is derived from an EMBL/GenBank/DDBJ whole genome shotgun (WGS) entry which is preliminary data.</text>
</comment>
<sequence>MKVKVFRPTKSAGGEVDVIEVVNSLLTGTLGRWFRSQRASDINSQHLMLTSDDLTVVKVELPQEESFVVASSYMDQEKTAPPAEVSNILASKGPSEDIVLGCDASARHTIWRSSKNKKFGALETV</sequence>
<dbReference type="AlphaFoldDB" id="A0A4C1STU8"/>
<keyword evidence="2" id="KW-1185">Reference proteome</keyword>
<dbReference type="EMBL" id="BGZK01003892">
    <property type="protein sequence ID" value="GBP05364.1"/>
    <property type="molecule type" value="Genomic_DNA"/>
</dbReference>
<name>A0A4C1STU8_EUMVA</name>
<accession>A0A4C1STU8</accession>